<proteinExistence type="predicted"/>
<dbReference type="PANTHER" id="PTHR34776">
    <property type="entry name" value="F17F16.3 PROTEIN"/>
    <property type="match status" value="1"/>
</dbReference>
<feature type="region of interest" description="Disordered" evidence="1">
    <location>
        <begin position="1"/>
        <end position="32"/>
    </location>
</feature>
<evidence type="ECO:0000313" key="2">
    <source>
        <dbReference type="EMBL" id="PPQ71041.1"/>
    </source>
</evidence>
<dbReference type="OrthoDB" id="1028014at2759"/>
<dbReference type="STRING" id="181874.A0A409VXS3"/>
<dbReference type="EMBL" id="NHTK01005930">
    <property type="protein sequence ID" value="PPQ71041.1"/>
    <property type="molecule type" value="Genomic_DNA"/>
</dbReference>
<name>A0A409VXS3_9AGAR</name>
<dbReference type="AlphaFoldDB" id="A0A409VXS3"/>
<reference evidence="2 3" key="1">
    <citation type="journal article" date="2018" name="Evol. Lett.">
        <title>Horizontal gene cluster transfer increased hallucinogenic mushroom diversity.</title>
        <authorList>
            <person name="Reynolds H.T."/>
            <person name="Vijayakumar V."/>
            <person name="Gluck-Thaler E."/>
            <person name="Korotkin H.B."/>
            <person name="Matheny P.B."/>
            <person name="Slot J.C."/>
        </authorList>
    </citation>
    <scope>NUCLEOTIDE SEQUENCE [LARGE SCALE GENOMIC DNA]</scope>
    <source>
        <strain evidence="2 3">2629</strain>
    </source>
</reference>
<evidence type="ECO:0000256" key="1">
    <source>
        <dbReference type="SAM" id="MobiDB-lite"/>
    </source>
</evidence>
<organism evidence="2 3">
    <name type="scientific">Panaeolus cyanescens</name>
    <dbReference type="NCBI Taxonomy" id="181874"/>
    <lineage>
        <taxon>Eukaryota</taxon>
        <taxon>Fungi</taxon>
        <taxon>Dikarya</taxon>
        <taxon>Basidiomycota</taxon>
        <taxon>Agaricomycotina</taxon>
        <taxon>Agaricomycetes</taxon>
        <taxon>Agaricomycetidae</taxon>
        <taxon>Agaricales</taxon>
        <taxon>Agaricineae</taxon>
        <taxon>Galeropsidaceae</taxon>
        <taxon>Panaeolus</taxon>
    </lineage>
</organism>
<sequence length="262" mass="28985">QNQPYRRLLIGRKKLPEPHGGPVPNSTRGAGNTKQTFWATILDAPSSTRTLPSLNDKFSAEHYTTKTRGERTIAEARLAARGVYAIVNKVADVPSRRETHFGYVITHPAPDAFADVQEAFGILPVCSCVMQVKNPLAPMTGPMFRGGASSSSKAAQYPERLMKSVFGYDDASGEHSKGREDYGLRFASCETPELLDYDHGELLLIAAREDEEGLETSFGDGRGKALVEFGREEREKSIDEIYKEYGLDQQVIQMGPLEGKWE</sequence>
<protein>
    <submittedName>
        <fullName evidence="2">Uncharacterized protein</fullName>
    </submittedName>
</protein>
<dbReference type="InParanoid" id="A0A409VXS3"/>
<gene>
    <name evidence="2" type="ORF">CVT24_011922</name>
</gene>
<feature type="non-terminal residue" evidence="2">
    <location>
        <position position="1"/>
    </location>
</feature>
<evidence type="ECO:0000313" key="3">
    <source>
        <dbReference type="Proteomes" id="UP000284842"/>
    </source>
</evidence>
<accession>A0A409VXS3</accession>
<keyword evidence="3" id="KW-1185">Reference proteome</keyword>
<dbReference type="PANTHER" id="PTHR34776:SF1">
    <property type="entry name" value="F17F16.3 PROTEIN"/>
    <property type="match status" value="1"/>
</dbReference>
<dbReference type="Proteomes" id="UP000284842">
    <property type="component" value="Unassembled WGS sequence"/>
</dbReference>
<comment type="caution">
    <text evidence="2">The sequence shown here is derived from an EMBL/GenBank/DDBJ whole genome shotgun (WGS) entry which is preliminary data.</text>
</comment>